<evidence type="ECO:0000313" key="1">
    <source>
        <dbReference type="EMBL" id="QHI36732.1"/>
    </source>
</evidence>
<evidence type="ECO:0000313" key="2">
    <source>
        <dbReference type="Proteomes" id="UP000464657"/>
    </source>
</evidence>
<reference evidence="1 2" key="1">
    <citation type="journal article" date="2013" name="Int. J. Syst. Evol. Microbiol.">
        <title>Kordia antarctica sp. nov., isolated from Antarctic seawater.</title>
        <authorList>
            <person name="Baek K."/>
            <person name="Choi A."/>
            <person name="Kang I."/>
            <person name="Lee K."/>
            <person name="Cho J.C."/>
        </authorList>
    </citation>
    <scope>NUCLEOTIDE SEQUENCE [LARGE SCALE GENOMIC DNA]</scope>
    <source>
        <strain evidence="1 2">IMCC3317</strain>
    </source>
</reference>
<accession>A0A7L4ZJC6</accession>
<keyword evidence="2" id="KW-1185">Reference proteome</keyword>
<gene>
    <name evidence="1" type="ORF">IMCC3317_21020</name>
</gene>
<proteinExistence type="predicted"/>
<name>A0A7L4ZJC6_9FLAO</name>
<dbReference type="KEGG" id="kan:IMCC3317_21020"/>
<organism evidence="1 2">
    <name type="scientific">Kordia antarctica</name>
    <dbReference type="NCBI Taxonomy" id="1218801"/>
    <lineage>
        <taxon>Bacteria</taxon>
        <taxon>Pseudomonadati</taxon>
        <taxon>Bacteroidota</taxon>
        <taxon>Flavobacteriia</taxon>
        <taxon>Flavobacteriales</taxon>
        <taxon>Flavobacteriaceae</taxon>
        <taxon>Kordia</taxon>
    </lineage>
</organism>
<dbReference type="EMBL" id="CP019288">
    <property type="protein sequence ID" value="QHI36732.1"/>
    <property type="molecule type" value="Genomic_DNA"/>
</dbReference>
<sequence>MKYYVIVYLLLTSCQNNENHTLIKENLYRTNDGVIVMKLSNKSIRHPSKNAVWKDTIYKSHFRFEHIDSLISLDDVLDIKTYRVVTNDTYFEDKNYIYINAYYKPGENQYKILKKDTATIFLDKDSLKTSKKMYYQGNVVTELK</sequence>
<dbReference type="Proteomes" id="UP000464657">
    <property type="component" value="Chromosome"/>
</dbReference>
<dbReference type="AlphaFoldDB" id="A0A7L4ZJC6"/>
<protein>
    <submittedName>
        <fullName evidence="1">Uncharacterized protein</fullName>
    </submittedName>
</protein>